<dbReference type="SMART" id="SM00198">
    <property type="entry name" value="SCP"/>
    <property type="match status" value="1"/>
</dbReference>
<feature type="domain" description="SCP" evidence="1">
    <location>
        <begin position="184"/>
        <end position="341"/>
    </location>
</feature>
<keyword evidence="3" id="KW-1185">Reference proteome</keyword>
<dbReference type="EMBL" id="CAXLJM020000002">
    <property type="protein sequence ID" value="CAL8068615.1"/>
    <property type="molecule type" value="Genomic_DNA"/>
</dbReference>
<proteinExistence type="predicted"/>
<gene>
    <name evidence="2" type="ORF">ODALV1_LOCUS383</name>
</gene>
<evidence type="ECO:0000313" key="2">
    <source>
        <dbReference type="EMBL" id="CAL8068615.1"/>
    </source>
</evidence>
<dbReference type="CDD" id="cd05382">
    <property type="entry name" value="CAP_GAPR1-like"/>
    <property type="match status" value="1"/>
</dbReference>
<accession>A0ABP1PIG8</accession>
<dbReference type="Proteomes" id="UP001642540">
    <property type="component" value="Unassembled WGS sequence"/>
</dbReference>
<dbReference type="InterPro" id="IPR001283">
    <property type="entry name" value="CRISP-related"/>
</dbReference>
<name>A0ABP1PIG8_9HEXA</name>
<dbReference type="InterPro" id="IPR035940">
    <property type="entry name" value="CAP_sf"/>
</dbReference>
<sequence>MDDQWVKQLDSCYLNLNFKEDEWQSRYDYHSDFQKQYESDPEKVRTVAEMYALKYLKVDLKNFYLIKLPSAYKSICEEFIDNENQEPAKDYSTILQDSLNGDYPFRGLAHCLIGAIEENHKADDLVALDENQKPAKDYYAILQDSSKGDYPFRGLAHCLMGAIEENNKADDFVALNSYWLKPKPFLEAFIDRENKNRARHGVPMLTLDTELSLRAQRYADEIARICDIVHMIDNPKYGADHPDHQYNGGWTGENLGKTATTYLTDSDNGVDVANTFYSEIKDYPWPEYTGNNADYLKIGHFTQSVWKSTTLAGYGITRNESCPVFKVYIVARYFPAGNRMTYYKDNVLPPIY</sequence>
<dbReference type="SUPFAM" id="SSF55797">
    <property type="entry name" value="PR-1-like"/>
    <property type="match status" value="1"/>
</dbReference>
<evidence type="ECO:0000313" key="3">
    <source>
        <dbReference type="Proteomes" id="UP001642540"/>
    </source>
</evidence>
<dbReference type="PRINTS" id="PR00837">
    <property type="entry name" value="V5TPXLIKE"/>
</dbReference>
<dbReference type="InterPro" id="IPR014044">
    <property type="entry name" value="CAP_dom"/>
</dbReference>
<evidence type="ECO:0000259" key="1">
    <source>
        <dbReference type="SMART" id="SM00198"/>
    </source>
</evidence>
<protein>
    <recommendedName>
        <fullName evidence="1">SCP domain-containing protein</fullName>
    </recommendedName>
</protein>
<dbReference type="InterPro" id="IPR034113">
    <property type="entry name" value="SCP_GAPR1-like"/>
</dbReference>
<organism evidence="2 3">
    <name type="scientific">Orchesella dallaii</name>
    <dbReference type="NCBI Taxonomy" id="48710"/>
    <lineage>
        <taxon>Eukaryota</taxon>
        <taxon>Metazoa</taxon>
        <taxon>Ecdysozoa</taxon>
        <taxon>Arthropoda</taxon>
        <taxon>Hexapoda</taxon>
        <taxon>Collembola</taxon>
        <taxon>Entomobryomorpha</taxon>
        <taxon>Entomobryoidea</taxon>
        <taxon>Orchesellidae</taxon>
        <taxon>Orchesellinae</taxon>
        <taxon>Orchesella</taxon>
    </lineage>
</organism>
<dbReference type="PANTHER" id="PTHR10334">
    <property type="entry name" value="CYSTEINE-RICH SECRETORY PROTEIN-RELATED"/>
    <property type="match status" value="1"/>
</dbReference>
<dbReference type="Gene3D" id="3.40.33.10">
    <property type="entry name" value="CAP"/>
    <property type="match status" value="1"/>
</dbReference>
<dbReference type="Pfam" id="PF00188">
    <property type="entry name" value="CAP"/>
    <property type="match status" value="1"/>
</dbReference>
<reference evidence="2 3" key="1">
    <citation type="submission" date="2024-08" db="EMBL/GenBank/DDBJ databases">
        <authorList>
            <person name="Cucini C."/>
            <person name="Frati F."/>
        </authorList>
    </citation>
    <scope>NUCLEOTIDE SEQUENCE [LARGE SCALE GENOMIC DNA]</scope>
</reference>
<comment type="caution">
    <text evidence="2">The sequence shown here is derived from an EMBL/GenBank/DDBJ whole genome shotgun (WGS) entry which is preliminary data.</text>
</comment>